<dbReference type="PANTHER" id="PTHR11875">
    <property type="entry name" value="TESTIS-SPECIFIC Y-ENCODED PROTEIN"/>
    <property type="match status" value="1"/>
</dbReference>
<comment type="similarity">
    <text evidence="1 2">Belongs to the nucleosome assembly protein (NAP) family.</text>
</comment>
<sequence>MLKDLQQFEDPDQKEYELTLSKTLLAEYDARAKILDDEDYKKVEVNACDVKDIQNTPLGVPGFWMRAMLNHGGIARLIQEKDRPILMHLQDIQCDLHTTGYGFDLTFTFEKNDYFKNAQLKKTFVMTRQNIIEKCEGTEIEWKDGKDVTKKKIKKKQKAKKGQPGKTITKTVDQESFFNFFKTITMPDEKELAEGKKPEKAEKEDDEDGENAEKDVGELMDDDYDLGTEFKDQLIPLALEYYLEVIEEDDEDGCDDEDCDDDDCDKKGGKGGKHGDSDDEDEKPAKGGKKKADPKAAGGKDGQQECKQQ</sequence>
<protein>
    <submittedName>
        <fullName evidence="4">Uncharacterized protein</fullName>
    </submittedName>
</protein>
<evidence type="ECO:0000256" key="3">
    <source>
        <dbReference type="SAM" id="MobiDB-lite"/>
    </source>
</evidence>
<feature type="region of interest" description="Disordered" evidence="3">
    <location>
        <begin position="189"/>
        <end position="224"/>
    </location>
</feature>
<proteinExistence type="inferred from homology"/>
<dbReference type="OrthoDB" id="312279at2759"/>
<keyword evidence="5" id="KW-1185">Reference proteome</keyword>
<reference evidence="4" key="1">
    <citation type="submission" date="2019-06" db="EMBL/GenBank/DDBJ databases">
        <authorList>
            <person name="Zheng W."/>
        </authorList>
    </citation>
    <scope>NUCLEOTIDE SEQUENCE</scope>
    <source>
        <strain evidence="4">QDHG01</strain>
    </source>
</reference>
<evidence type="ECO:0000313" key="4">
    <source>
        <dbReference type="EMBL" id="TNV84700.1"/>
    </source>
</evidence>
<evidence type="ECO:0000256" key="1">
    <source>
        <dbReference type="ARBA" id="ARBA00009947"/>
    </source>
</evidence>
<organism evidence="4 5">
    <name type="scientific">Halteria grandinella</name>
    <dbReference type="NCBI Taxonomy" id="5974"/>
    <lineage>
        <taxon>Eukaryota</taxon>
        <taxon>Sar</taxon>
        <taxon>Alveolata</taxon>
        <taxon>Ciliophora</taxon>
        <taxon>Intramacronucleata</taxon>
        <taxon>Spirotrichea</taxon>
        <taxon>Stichotrichia</taxon>
        <taxon>Sporadotrichida</taxon>
        <taxon>Halteriidae</taxon>
        <taxon>Halteria</taxon>
    </lineage>
</organism>
<evidence type="ECO:0000313" key="5">
    <source>
        <dbReference type="Proteomes" id="UP000785679"/>
    </source>
</evidence>
<dbReference type="SUPFAM" id="SSF143113">
    <property type="entry name" value="NAP-like"/>
    <property type="match status" value="1"/>
</dbReference>
<dbReference type="EMBL" id="RRYP01002506">
    <property type="protein sequence ID" value="TNV84700.1"/>
    <property type="molecule type" value="Genomic_DNA"/>
</dbReference>
<feature type="region of interest" description="Disordered" evidence="3">
    <location>
        <begin position="249"/>
        <end position="309"/>
    </location>
</feature>
<dbReference type="Gene3D" id="3.30.1120.90">
    <property type="entry name" value="Nucleosome assembly protein"/>
    <property type="match status" value="1"/>
</dbReference>
<dbReference type="AlphaFoldDB" id="A0A8J8P2K3"/>
<feature type="compositionally biased region" description="Basic and acidic residues" evidence="3">
    <location>
        <begin position="189"/>
        <end position="203"/>
    </location>
</feature>
<dbReference type="InterPro" id="IPR002164">
    <property type="entry name" value="NAP_family"/>
</dbReference>
<dbReference type="GO" id="GO:0006334">
    <property type="term" value="P:nucleosome assembly"/>
    <property type="evidence" value="ECO:0007669"/>
    <property type="project" value="InterPro"/>
</dbReference>
<dbReference type="Proteomes" id="UP000785679">
    <property type="component" value="Unassembled WGS sequence"/>
</dbReference>
<dbReference type="InterPro" id="IPR037231">
    <property type="entry name" value="NAP-like_sf"/>
</dbReference>
<feature type="compositionally biased region" description="Basic and acidic residues" evidence="3">
    <location>
        <begin position="264"/>
        <end position="276"/>
    </location>
</feature>
<name>A0A8J8P2K3_HALGN</name>
<dbReference type="GO" id="GO:0005634">
    <property type="term" value="C:nucleus"/>
    <property type="evidence" value="ECO:0007669"/>
    <property type="project" value="InterPro"/>
</dbReference>
<dbReference type="Pfam" id="PF00956">
    <property type="entry name" value="NAP"/>
    <property type="match status" value="1"/>
</dbReference>
<gene>
    <name evidence="4" type="ORF">FGO68_gene5562</name>
</gene>
<feature type="compositionally biased region" description="Acidic residues" evidence="3">
    <location>
        <begin position="249"/>
        <end position="263"/>
    </location>
</feature>
<evidence type="ECO:0000256" key="2">
    <source>
        <dbReference type="RuleBase" id="RU003876"/>
    </source>
</evidence>
<comment type="caution">
    <text evidence="4">The sequence shown here is derived from an EMBL/GenBank/DDBJ whole genome shotgun (WGS) entry which is preliminary data.</text>
</comment>
<accession>A0A8J8P2K3</accession>